<dbReference type="Proteomes" id="UP000271162">
    <property type="component" value="Unassembled WGS sequence"/>
</dbReference>
<reference evidence="1 2" key="2">
    <citation type="submission" date="2018-11" db="EMBL/GenBank/DDBJ databases">
        <authorList>
            <consortium name="Pathogen Informatics"/>
        </authorList>
    </citation>
    <scope>NUCLEOTIDE SEQUENCE [LARGE SCALE GENOMIC DNA]</scope>
</reference>
<sequence length="128" mass="14736">MPTSSIAMVPPKSFRLVLIDVEPETTLKLWSTTVSVIWRTNSTSYPSPRRWCGCGRSPCPTPLHKRLPSSNRETSAVWRRSGLLTPFEKIRSTTWEELRRVRIEVVRMPVCCKNICDKELTPDVWHIG</sequence>
<evidence type="ECO:0000313" key="2">
    <source>
        <dbReference type="Proteomes" id="UP000271162"/>
    </source>
</evidence>
<gene>
    <name evidence="1" type="ORF">NBR_LOCUS15740</name>
</gene>
<accession>A0A0N4YG25</accession>
<evidence type="ECO:0000313" key="3">
    <source>
        <dbReference type="WBParaSite" id="NBR_0001573901-mRNA-1"/>
    </source>
</evidence>
<dbReference type="WBParaSite" id="NBR_0001573901-mRNA-1">
    <property type="protein sequence ID" value="NBR_0001573901-mRNA-1"/>
    <property type="gene ID" value="NBR_0001573901"/>
</dbReference>
<dbReference type="EMBL" id="UYSL01021866">
    <property type="protein sequence ID" value="VDL79334.1"/>
    <property type="molecule type" value="Genomic_DNA"/>
</dbReference>
<protein>
    <submittedName>
        <fullName evidence="3">Response regulatory domain-containing protein</fullName>
    </submittedName>
</protein>
<evidence type="ECO:0000313" key="1">
    <source>
        <dbReference type="EMBL" id="VDL79334.1"/>
    </source>
</evidence>
<proteinExistence type="predicted"/>
<name>A0A0N4YG25_NIPBR</name>
<organism evidence="3">
    <name type="scientific">Nippostrongylus brasiliensis</name>
    <name type="common">Rat hookworm</name>
    <dbReference type="NCBI Taxonomy" id="27835"/>
    <lineage>
        <taxon>Eukaryota</taxon>
        <taxon>Metazoa</taxon>
        <taxon>Ecdysozoa</taxon>
        <taxon>Nematoda</taxon>
        <taxon>Chromadorea</taxon>
        <taxon>Rhabditida</taxon>
        <taxon>Rhabditina</taxon>
        <taxon>Rhabditomorpha</taxon>
        <taxon>Strongyloidea</taxon>
        <taxon>Heligmosomidae</taxon>
        <taxon>Nippostrongylus</taxon>
    </lineage>
</organism>
<dbReference type="AlphaFoldDB" id="A0A0N4YG25"/>
<keyword evidence="2" id="KW-1185">Reference proteome</keyword>
<reference evidence="3" key="1">
    <citation type="submission" date="2017-02" db="UniProtKB">
        <authorList>
            <consortium name="WormBaseParasite"/>
        </authorList>
    </citation>
    <scope>IDENTIFICATION</scope>
</reference>